<dbReference type="OrthoDB" id="7235451at2"/>
<dbReference type="RefSeq" id="WP_124944921.1">
    <property type="nucleotide sequence ID" value="NZ_BHVT01000004.1"/>
</dbReference>
<name>A0A4R3XUZ2_9PROT</name>
<organism evidence="3 4">
    <name type="scientific">Sulfurirhabdus autotrophica</name>
    <dbReference type="NCBI Taxonomy" id="1706046"/>
    <lineage>
        <taxon>Bacteria</taxon>
        <taxon>Pseudomonadati</taxon>
        <taxon>Pseudomonadota</taxon>
        <taxon>Betaproteobacteria</taxon>
        <taxon>Nitrosomonadales</taxon>
        <taxon>Sulfuricellaceae</taxon>
        <taxon>Sulfurirhabdus</taxon>
    </lineage>
</organism>
<evidence type="ECO:0000313" key="3">
    <source>
        <dbReference type="EMBL" id="TCV82727.1"/>
    </source>
</evidence>
<protein>
    <recommendedName>
        <fullName evidence="2">Large polyvalent protein-associated domain-containing protein</fullName>
    </recommendedName>
</protein>
<sequence length="507" mass="56842">MANTENVSSIDLIKSTNVTQDSPDKAEPIRNAQGVPLESLGKGKSVADIDSKTRDVVIRRTGRVIERFDSPESVEDFAQKKNLSERDRDTLNKLVTVRHLDANERDVVKQSLGTQVVQKSPDDALNIIERENEKGRIRDEVKKTNTEIHAWVERQKRLRAEKAAKISKQIETDNEPVAAVNNHKTPEVKPGDSIEREDVFAAPNTRYKFVPPEINKKYLHVGDKYHNLDSAKTVAFIDRGDKLQTSSSSPQVAEDLVKIADARGWDELRVRGTDAFKREVWLEASVRGIHVDGFKPSELDKAELERRSTFIREENSIEVRSNAFERLSPSEGVRQDPTLVNAYATIAAAKAFAKEKIHDDASKSSFVNSVKQAVTQKIETNQTVGKVQLRVPEGTLIEHGQANYNFDKDEKNSYFVKLKDNSGKERILWGVGLKNAMIKADAKPGDKLRLKVAESKGVVVEANIRDANNQIIGTKTVDSHRNEWQAEIVGREQIQAPMQSKGRGRSV</sequence>
<dbReference type="Pfam" id="PF18821">
    <property type="entry name" value="LPD7"/>
    <property type="match status" value="1"/>
</dbReference>
<dbReference type="InterPro" id="IPR040677">
    <property type="entry name" value="LPD7"/>
</dbReference>
<gene>
    <name evidence="3" type="ORF">EDC63_11944</name>
</gene>
<feature type="region of interest" description="Disordered" evidence="1">
    <location>
        <begin position="1"/>
        <end position="38"/>
    </location>
</feature>
<proteinExistence type="predicted"/>
<dbReference type="EMBL" id="SMCO01000019">
    <property type="protein sequence ID" value="TCV82727.1"/>
    <property type="molecule type" value="Genomic_DNA"/>
</dbReference>
<accession>A0A4R3XUZ2</accession>
<evidence type="ECO:0000256" key="1">
    <source>
        <dbReference type="SAM" id="MobiDB-lite"/>
    </source>
</evidence>
<keyword evidence="4" id="KW-1185">Reference proteome</keyword>
<reference evidence="3 4" key="1">
    <citation type="submission" date="2019-03" db="EMBL/GenBank/DDBJ databases">
        <title>Genomic Encyclopedia of Type Strains, Phase IV (KMG-IV): sequencing the most valuable type-strain genomes for metagenomic binning, comparative biology and taxonomic classification.</title>
        <authorList>
            <person name="Goeker M."/>
        </authorList>
    </citation>
    <scope>NUCLEOTIDE SEQUENCE [LARGE SCALE GENOMIC DNA]</scope>
    <source>
        <strain evidence="3 4">DSM 100309</strain>
    </source>
</reference>
<evidence type="ECO:0000313" key="4">
    <source>
        <dbReference type="Proteomes" id="UP000295367"/>
    </source>
</evidence>
<dbReference type="Proteomes" id="UP000295367">
    <property type="component" value="Unassembled WGS sequence"/>
</dbReference>
<feature type="compositionally biased region" description="Polar residues" evidence="1">
    <location>
        <begin position="1"/>
        <end position="21"/>
    </location>
</feature>
<dbReference type="AlphaFoldDB" id="A0A4R3XUZ2"/>
<evidence type="ECO:0000259" key="2">
    <source>
        <dbReference type="Pfam" id="PF18821"/>
    </source>
</evidence>
<comment type="caution">
    <text evidence="3">The sequence shown here is derived from an EMBL/GenBank/DDBJ whole genome shotgun (WGS) entry which is preliminary data.</text>
</comment>
<feature type="domain" description="Large polyvalent protein-associated" evidence="2">
    <location>
        <begin position="214"/>
        <end position="305"/>
    </location>
</feature>